<comment type="caution">
    <text evidence="1">The sequence shown here is derived from an EMBL/GenBank/DDBJ whole genome shotgun (WGS) entry which is preliminary data.</text>
</comment>
<keyword evidence="2" id="KW-1185">Reference proteome</keyword>
<proteinExistence type="predicted"/>
<feature type="non-terminal residue" evidence="1">
    <location>
        <position position="1"/>
    </location>
</feature>
<reference evidence="1" key="1">
    <citation type="submission" date="2021-06" db="EMBL/GenBank/DDBJ databases">
        <authorList>
            <person name="Kallberg Y."/>
            <person name="Tangrot J."/>
            <person name="Rosling A."/>
        </authorList>
    </citation>
    <scope>NUCLEOTIDE SEQUENCE</scope>
    <source>
        <strain evidence="1">MA461A</strain>
    </source>
</reference>
<feature type="non-terminal residue" evidence="1">
    <location>
        <position position="42"/>
    </location>
</feature>
<evidence type="ECO:0000313" key="1">
    <source>
        <dbReference type="EMBL" id="CAG8850180.1"/>
    </source>
</evidence>
<dbReference type="EMBL" id="CAJVQC010169459">
    <property type="protein sequence ID" value="CAG8850180.1"/>
    <property type="molecule type" value="Genomic_DNA"/>
</dbReference>
<sequence length="42" mass="4797">VEANEYSKNKNKSSNNKLEKSKGFLVIENSDEKSILEINNIQ</sequence>
<evidence type="ECO:0000313" key="2">
    <source>
        <dbReference type="Proteomes" id="UP000789920"/>
    </source>
</evidence>
<organism evidence="1 2">
    <name type="scientific">Racocetra persica</name>
    <dbReference type="NCBI Taxonomy" id="160502"/>
    <lineage>
        <taxon>Eukaryota</taxon>
        <taxon>Fungi</taxon>
        <taxon>Fungi incertae sedis</taxon>
        <taxon>Mucoromycota</taxon>
        <taxon>Glomeromycotina</taxon>
        <taxon>Glomeromycetes</taxon>
        <taxon>Diversisporales</taxon>
        <taxon>Gigasporaceae</taxon>
        <taxon>Racocetra</taxon>
    </lineage>
</organism>
<accession>A0ACA9SX97</accession>
<name>A0ACA9SX97_9GLOM</name>
<protein>
    <submittedName>
        <fullName evidence="1">18737_t:CDS:1</fullName>
    </submittedName>
</protein>
<gene>
    <name evidence="1" type="ORF">RPERSI_LOCUS35960</name>
</gene>
<dbReference type="Proteomes" id="UP000789920">
    <property type="component" value="Unassembled WGS sequence"/>
</dbReference>